<name>A0A914RZI3_PAREQ</name>
<sequence>MSQFRQILPVGKKMKEKIWIESPEWPVDHRNGIHVRPRRAHLYEGQKGRSMLHFERLELALRFLEARPDREKLIFLHTDG</sequence>
<organism evidence="1 2">
    <name type="scientific">Parascaris equorum</name>
    <name type="common">Equine roundworm</name>
    <dbReference type="NCBI Taxonomy" id="6256"/>
    <lineage>
        <taxon>Eukaryota</taxon>
        <taxon>Metazoa</taxon>
        <taxon>Ecdysozoa</taxon>
        <taxon>Nematoda</taxon>
        <taxon>Chromadorea</taxon>
        <taxon>Rhabditida</taxon>
        <taxon>Spirurina</taxon>
        <taxon>Ascaridomorpha</taxon>
        <taxon>Ascaridoidea</taxon>
        <taxon>Ascarididae</taxon>
        <taxon>Parascaris</taxon>
    </lineage>
</organism>
<protein>
    <submittedName>
        <fullName evidence="2">Uncharacterized protein</fullName>
    </submittedName>
</protein>
<reference evidence="2" key="1">
    <citation type="submission" date="2022-11" db="UniProtKB">
        <authorList>
            <consortium name="WormBaseParasite"/>
        </authorList>
    </citation>
    <scope>IDENTIFICATION</scope>
</reference>
<dbReference type="AlphaFoldDB" id="A0A914RZI3"/>
<accession>A0A914RZI3</accession>
<dbReference type="WBParaSite" id="PEQ_0001152701-mRNA-1">
    <property type="protein sequence ID" value="PEQ_0001152701-mRNA-1"/>
    <property type="gene ID" value="PEQ_0001152701"/>
</dbReference>
<dbReference type="Proteomes" id="UP000887564">
    <property type="component" value="Unplaced"/>
</dbReference>
<keyword evidence="1" id="KW-1185">Reference proteome</keyword>
<evidence type="ECO:0000313" key="2">
    <source>
        <dbReference type="WBParaSite" id="PEQ_0001152701-mRNA-1"/>
    </source>
</evidence>
<evidence type="ECO:0000313" key="1">
    <source>
        <dbReference type="Proteomes" id="UP000887564"/>
    </source>
</evidence>
<proteinExistence type="predicted"/>